<keyword evidence="1" id="KW-0805">Transcription regulation</keyword>
<protein>
    <submittedName>
        <fullName evidence="6">TetR family transcriptional regulator</fullName>
    </submittedName>
</protein>
<dbReference type="EMBL" id="JBBMRA010000009">
    <property type="protein sequence ID" value="MEM5536842.1"/>
    <property type="molecule type" value="Genomic_DNA"/>
</dbReference>
<dbReference type="InterPro" id="IPR050109">
    <property type="entry name" value="HTH-type_TetR-like_transc_reg"/>
</dbReference>
<dbReference type="Proteomes" id="UP001449225">
    <property type="component" value="Unassembled WGS sequence"/>
</dbReference>
<name>A0ABU9TT49_9GAMM</name>
<accession>A0ABU9TT49</accession>
<keyword evidence="3" id="KW-0804">Transcription</keyword>
<evidence type="ECO:0000313" key="6">
    <source>
        <dbReference type="EMBL" id="MEM5536842.1"/>
    </source>
</evidence>
<evidence type="ECO:0000256" key="2">
    <source>
        <dbReference type="ARBA" id="ARBA00023125"/>
    </source>
</evidence>
<dbReference type="Gene3D" id="1.10.357.10">
    <property type="entry name" value="Tetracycline Repressor, domain 2"/>
    <property type="match status" value="1"/>
</dbReference>
<dbReference type="SUPFAM" id="SSF46689">
    <property type="entry name" value="Homeodomain-like"/>
    <property type="match status" value="1"/>
</dbReference>
<sequence length="207" mass="23326">MPRRTKKEAEQTRQLLLETALTLFAEKGIAGTSLKDIASAAGLTHGALYWHFKNRTDLVDALYDECRFPLEDLFLDQLQSARQDALESLGDFIIQWSQRALTETRPASIWKVFHQGVAHTPELEAIASKIRDEHREWLHLLSKLIKKARKQKRIAHKPSTNIDPVPAAVLGVIMGIIASVYNTGSGLVHAKQQTKFLSQHFIQGLKL</sequence>
<comment type="caution">
    <text evidence="6">The sequence shown here is derived from an EMBL/GenBank/DDBJ whole genome shotgun (WGS) entry which is preliminary data.</text>
</comment>
<keyword evidence="2 4" id="KW-0238">DNA-binding</keyword>
<evidence type="ECO:0000256" key="3">
    <source>
        <dbReference type="ARBA" id="ARBA00023163"/>
    </source>
</evidence>
<dbReference type="PROSITE" id="PS50977">
    <property type="entry name" value="HTH_TETR_2"/>
    <property type="match status" value="1"/>
</dbReference>
<gene>
    <name evidence="6" type="ORF">WNY58_10610</name>
</gene>
<dbReference type="RefSeq" id="WP_067984989.1">
    <property type="nucleotide sequence ID" value="NZ_CAXBCE010000004.1"/>
</dbReference>
<dbReference type="Pfam" id="PF00440">
    <property type="entry name" value="TetR_N"/>
    <property type="match status" value="1"/>
</dbReference>
<feature type="domain" description="HTH tetR-type" evidence="5">
    <location>
        <begin position="10"/>
        <end position="70"/>
    </location>
</feature>
<evidence type="ECO:0000256" key="1">
    <source>
        <dbReference type="ARBA" id="ARBA00023015"/>
    </source>
</evidence>
<dbReference type="PANTHER" id="PTHR30055:SF234">
    <property type="entry name" value="HTH-TYPE TRANSCRIPTIONAL REGULATOR BETI"/>
    <property type="match status" value="1"/>
</dbReference>
<dbReference type="PRINTS" id="PR00455">
    <property type="entry name" value="HTHTETR"/>
</dbReference>
<dbReference type="InterPro" id="IPR001647">
    <property type="entry name" value="HTH_TetR"/>
</dbReference>
<proteinExistence type="predicted"/>
<feature type="DNA-binding region" description="H-T-H motif" evidence="4">
    <location>
        <begin position="33"/>
        <end position="52"/>
    </location>
</feature>
<evidence type="ECO:0000259" key="5">
    <source>
        <dbReference type="PROSITE" id="PS50977"/>
    </source>
</evidence>
<keyword evidence="7" id="KW-1185">Reference proteome</keyword>
<evidence type="ECO:0000313" key="7">
    <source>
        <dbReference type="Proteomes" id="UP001449225"/>
    </source>
</evidence>
<reference evidence="6 7" key="1">
    <citation type="submission" date="2024-03" db="EMBL/GenBank/DDBJ databases">
        <title>Community enrichment and isolation of bacterial strains for fucoidan degradation.</title>
        <authorList>
            <person name="Sichert A."/>
        </authorList>
    </citation>
    <scope>NUCLEOTIDE SEQUENCE [LARGE SCALE GENOMIC DNA]</scope>
    <source>
        <strain evidence="6 7">AS76</strain>
    </source>
</reference>
<organism evidence="6 7">
    <name type="scientific">Neptuniibacter pectenicola</name>
    <dbReference type="NCBI Taxonomy" id="1806669"/>
    <lineage>
        <taxon>Bacteria</taxon>
        <taxon>Pseudomonadati</taxon>
        <taxon>Pseudomonadota</taxon>
        <taxon>Gammaproteobacteria</taxon>
        <taxon>Oceanospirillales</taxon>
        <taxon>Oceanospirillaceae</taxon>
        <taxon>Neptuniibacter</taxon>
    </lineage>
</organism>
<dbReference type="PANTHER" id="PTHR30055">
    <property type="entry name" value="HTH-TYPE TRANSCRIPTIONAL REGULATOR RUTR"/>
    <property type="match status" value="1"/>
</dbReference>
<dbReference type="InterPro" id="IPR009057">
    <property type="entry name" value="Homeodomain-like_sf"/>
</dbReference>
<evidence type="ECO:0000256" key="4">
    <source>
        <dbReference type="PROSITE-ProRule" id="PRU00335"/>
    </source>
</evidence>